<feature type="compositionally biased region" description="Polar residues" evidence="4">
    <location>
        <begin position="230"/>
        <end position="243"/>
    </location>
</feature>
<keyword evidence="1 3" id="KW-0853">WD repeat</keyword>
<dbReference type="PROSITE" id="PS50082">
    <property type="entry name" value="WD_REPEATS_2"/>
    <property type="match status" value="3"/>
</dbReference>
<dbReference type="OrthoDB" id="1932312at2759"/>
<feature type="repeat" description="WD" evidence="3">
    <location>
        <begin position="236"/>
        <end position="277"/>
    </location>
</feature>
<sequence length="925" mass="101616">MADVLSKVQVTDPQRTGTSFYGQDSAFSSTTEGPLSNKKLAAKLRSPTSPPAVPHDTTTGGSAKGRRPSEAAIDPLSQQILQRKNTSPAIHKLRSQTTDGVPSQTPALSDEANTDKKQSGEAQRDSSGAYKADKKKVSFLSRFIGGNKKKGAPDTVSDNGTEADSLRPEGMDAQLYVENLGFSPKVPQPPAYIKVRKRFKKNKEFDRVFLAQELRSGSDKKSAPAAGSNPAPQSGSAATQNPVWSTEFSRDGRYLAAGGQDRVVRVWAVISSAEDREWHERSNGDPPEPEGEAPRNLSAPVFQQKTFREYHGHTSTILDLSWSKNNFLLSSSMDKTVRLWHISRDENLCVFKHSDFVPSIQFHPTDDRFFLAGSLDAKLRLWSIPDKSVAFSVTVPDMITAVSFTPDGKTCIAGTLGGLCMFYDTAKLRWQAQLHVKSTRGQNAKGSKITGIQATYWPPGSQSGEVKLLISSNDSRLRLYNFRDKSLEMKFRGHENNCSQIRGSFADSSGHIICGSEDRKAYIWSTTAPQGEKRDQRPVEMFEAHNSITTCTAIAPIQTRRLLSASGDPIYDICNPPPVTLVSKAVSVVSSRAPADAGHAPPTPAEAEADFTPATETPAYIARSAHLDGNIIVTADHTGAIKVFRQDCAFTKRLRMSEAWDTGSLKNAGFKLGRPSSILSRTSHSRRSSISTQPPNDRIMTWRQGISHGSFDSNSSLPRRSASPRKSLARFSLTSIRHPESPHLRPIETNENLVSRHSGTPKTSMSMERTVSQSASQSETSTPPHMLAPKRTRSPGMNQLASAQNPMAVYNGQSWMFWTGRDKSILKAKNNENERPSLDPRMSQASQISKLTSELTLSDQEHDEDAVSRGDRSEIHCTTCGGAEFKVEFVGGEKLLACESCGSRVDEEREERQIEDRTAYGRFYT</sequence>
<dbReference type="PROSITE" id="PS50294">
    <property type="entry name" value="WD_REPEATS_REGION"/>
    <property type="match status" value="3"/>
</dbReference>
<organism evidence="5 6">
    <name type="scientific">Ampelomyces quisqualis</name>
    <name type="common">Powdery mildew agent</name>
    <dbReference type="NCBI Taxonomy" id="50730"/>
    <lineage>
        <taxon>Eukaryota</taxon>
        <taxon>Fungi</taxon>
        <taxon>Dikarya</taxon>
        <taxon>Ascomycota</taxon>
        <taxon>Pezizomycotina</taxon>
        <taxon>Dothideomycetes</taxon>
        <taxon>Pleosporomycetidae</taxon>
        <taxon>Pleosporales</taxon>
        <taxon>Pleosporineae</taxon>
        <taxon>Phaeosphaeriaceae</taxon>
        <taxon>Ampelomyces</taxon>
    </lineage>
</organism>
<feature type="compositionally biased region" description="Low complexity" evidence="4">
    <location>
        <begin position="674"/>
        <end position="692"/>
    </location>
</feature>
<feature type="compositionally biased region" description="Basic and acidic residues" evidence="4">
    <location>
        <begin position="113"/>
        <end position="124"/>
    </location>
</feature>
<keyword evidence="6" id="KW-1185">Reference proteome</keyword>
<feature type="region of interest" description="Disordered" evidence="4">
    <location>
        <begin position="671"/>
        <end position="788"/>
    </location>
</feature>
<dbReference type="InterPro" id="IPR015943">
    <property type="entry name" value="WD40/YVTN_repeat-like_dom_sf"/>
</dbReference>
<feature type="compositionally biased region" description="Polar residues" evidence="4">
    <location>
        <begin position="95"/>
        <end position="107"/>
    </location>
</feature>
<dbReference type="EMBL" id="ML979132">
    <property type="protein sequence ID" value="KAF1921361.1"/>
    <property type="molecule type" value="Genomic_DNA"/>
</dbReference>
<dbReference type="SUPFAM" id="SSF50978">
    <property type="entry name" value="WD40 repeat-like"/>
    <property type="match status" value="1"/>
</dbReference>
<dbReference type="InterPro" id="IPR001680">
    <property type="entry name" value="WD40_rpt"/>
</dbReference>
<feature type="compositionally biased region" description="Polar residues" evidence="4">
    <location>
        <begin position="76"/>
        <end position="88"/>
    </location>
</feature>
<evidence type="ECO:0000256" key="4">
    <source>
        <dbReference type="SAM" id="MobiDB-lite"/>
    </source>
</evidence>
<feature type="region of interest" description="Disordered" evidence="4">
    <location>
        <begin position="216"/>
        <end position="243"/>
    </location>
</feature>
<evidence type="ECO:0000256" key="2">
    <source>
        <dbReference type="ARBA" id="ARBA00022737"/>
    </source>
</evidence>
<feature type="region of interest" description="Disordered" evidence="4">
    <location>
        <begin position="1"/>
        <end position="170"/>
    </location>
</feature>
<feature type="region of interest" description="Disordered" evidence="4">
    <location>
        <begin position="276"/>
        <end position="296"/>
    </location>
</feature>
<evidence type="ECO:0000313" key="6">
    <source>
        <dbReference type="Proteomes" id="UP000800096"/>
    </source>
</evidence>
<gene>
    <name evidence="5" type="ORF">BDU57DRAFT_510119</name>
</gene>
<feature type="compositionally biased region" description="Basic and acidic residues" evidence="4">
    <location>
        <begin position="737"/>
        <end position="748"/>
    </location>
</feature>
<dbReference type="Proteomes" id="UP000800096">
    <property type="component" value="Unassembled WGS sequence"/>
</dbReference>
<evidence type="ECO:0000256" key="1">
    <source>
        <dbReference type="ARBA" id="ARBA00022574"/>
    </source>
</evidence>
<accession>A0A6A5QZY7</accession>
<feature type="compositionally biased region" description="Polar residues" evidence="4">
    <location>
        <begin position="8"/>
        <end position="34"/>
    </location>
</feature>
<dbReference type="PANTHER" id="PTHR14221">
    <property type="entry name" value="WD REPEAT DOMAIN 44"/>
    <property type="match status" value="1"/>
</dbReference>
<dbReference type="Gene3D" id="2.130.10.10">
    <property type="entry name" value="YVTN repeat-like/Quinoprotein amine dehydrogenase"/>
    <property type="match status" value="1"/>
</dbReference>
<dbReference type="PANTHER" id="PTHR14221:SF0">
    <property type="entry name" value="WD REPEAT-CONTAINING PROTEIN 44"/>
    <property type="match status" value="1"/>
</dbReference>
<dbReference type="InterPro" id="IPR036322">
    <property type="entry name" value="WD40_repeat_dom_sf"/>
</dbReference>
<dbReference type="Pfam" id="PF00400">
    <property type="entry name" value="WD40"/>
    <property type="match status" value="4"/>
</dbReference>
<dbReference type="SMART" id="SM00320">
    <property type="entry name" value="WD40"/>
    <property type="match status" value="6"/>
</dbReference>
<feature type="repeat" description="WD" evidence="3">
    <location>
        <begin position="350"/>
        <end position="392"/>
    </location>
</feature>
<feature type="compositionally biased region" description="Polar residues" evidence="4">
    <location>
        <begin position="749"/>
        <end position="783"/>
    </location>
</feature>
<protein>
    <submittedName>
        <fullName evidence="5">WD40-repeat-containing domain protein</fullName>
    </submittedName>
</protein>
<evidence type="ECO:0000313" key="5">
    <source>
        <dbReference type="EMBL" id="KAF1921361.1"/>
    </source>
</evidence>
<keyword evidence="2" id="KW-0677">Repeat</keyword>
<dbReference type="InterPro" id="IPR040324">
    <property type="entry name" value="WDR44/Dgr2"/>
</dbReference>
<evidence type="ECO:0000256" key="3">
    <source>
        <dbReference type="PROSITE-ProRule" id="PRU00221"/>
    </source>
</evidence>
<proteinExistence type="predicted"/>
<feature type="repeat" description="WD" evidence="3">
    <location>
        <begin position="310"/>
        <end position="350"/>
    </location>
</feature>
<reference evidence="5" key="1">
    <citation type="journal article" date="2020" name="Stud. Mycol.">
        <title>101 Dothideomycetes genomes: a test case for predicting lifestyles and emergence of pathogens.</title>
        <authorList>
            <person name="Haridas S."/>
            <person name="Albert R."/>
            <person name="Binder M."/>
            <person name="Bloem J."/>
            <person name="Labutti K."/>
            <person name="Salamov A."/>
            <person name="Andreopoulos B."/>
            <person name="Baker S."/>
            <person name="Barry K."/>
            <person name="Bills G."/>
            <person name="Bluhm B."/>
            <person name="Cannon C."/>
            <person name="Castanera R."/>
            <person name="Culley D."/>
            <person name="Daum C."/>
            <person name="Ezra D."/>
            <person name="Gonzalez J."/>
            <person name="Henrissat B."/>
            <person name="Kuo A."/>
            <person name="Liang C."/>
            <person name="Lipzen A."/>
            <person name="Lutzoni F."/>
            <person name="Magnuson J."/>
            <person name="Mondo S."/>
            <person name="Nolan M."/>
            <person name="Ohm R."/>
            <person name="Pangilinan J."/>
            <person name="Park H.-J."/>
            <person name="Ramirez L."/>
            <person name="Alfaro M."/>
            <person name="Sun H."/>
            <person name="Tritt A."/>
            <person name="Yoshinaga Y."/>
            <person name="Zwiers L.-H."/>
            <person name="Turgeon B."/>
            <person name="Goodwin S."/>
            <person name="Spatafora J."/>
            <person name="Crous P."/>
            <person name="Grigoriev I."/>
        </authorList>
    </citation>
    <scope>NUCLEOTIDE SEQUENCE</scope>
    <source>
        <strain evidence="5">HMLAC05119</strain>
    </source>
</reference>
<name>A0A6A5QZY7_AMPQU</name>
<dbReference type="AlphaFoldDB" id="A0A6A5QZY7"/>